<evidence type="ECO:0000256" key="1">
    <source>
        <dbReference type="SAM" id="MobiDB-lite"/>
    </source>
</evidence>
<accession>A0ABW6Z624</accession>
<dbReference type="RefSeq" id="WP_280117780.1">
    <property type="nucleotide sequence ID" value="NZ_JBFACJ010000042.1"/>
</dbReference>
<protein>
    <submittedName>
        <fullName evidence="2">Uncharacterized protein</fullName>
    </submittedName>
</protein>
<dbReference type="Proteomes" id="UP001603418">
    <property type="component" value="Unassembled WGS sequence"/>
</dbReference>
<sequence length="42" mass="4488">MTEALNTEQPTRLRELCTALIGPADAAPPTGSPSQEKDPHRS</sequence>
<comment type="caution">
    <text evidence="2">The sequence shown here is derived from an EMBL/GenBank/DDBJ whole genome shotgun (WGS) entry which is preliminary data.</text>
</comment>
<gene>
    <name evidence="2" type="ORF">ACF1HC_33735</name>
</gene>
<evidence type="ECO:0000313" key="2">
    <source>
        <dbReference type="EMBL" id="MFF9886514.1"/>
    </source>
</evidence>
<keyword evidence="3" id="KW-1185">Reference proteome</keyword>
<name>A0ABW6Z624_9ACTN</name>
<proteinExistence type="predicted"/>
<dbReference type="EMBL" id="JBICBM010000020">
    <property type="protein sequence ID" value="MFF9886514.1"/>
    <property type="molecule type" value="Genomic_DNA"/>
</dbReference>
<organism evidence="2 3">
    <name type="scientific">Streptomyces eurythermus</name>
    <dbReference type="NCBI Taxonomy" id="42237"/>
    <lineage>
        <taxon>Bacteria</taxon>
        <taxon>Bacillati</taxon>
        <taxon>Actinomycetota</taxon>
        <taxon>Actinomycetes</taxon>
        <taxon>Kitasatosporales</taxon>
        <taxon>Streptomycetaceae</taxon>
        <taxon>Streptomyces</taxon>
    </lineage>
</organism>
<feature type="region of interest" description="Disordered" evidence="1">
    <location>
        <begin position="21"/>
        <end position="42"/>
    </location>
</feature>
<reference evidence="2 3" key="1">
    <citation type="submission" date="2024-10" db="EMBL/GenBank/DDBJ databases">
        <title>The Natural Products Discovery Center: Release of the First 8490 Sequenced Strains for Exploring Actinobacteria Biosynthetic Diversity.</title>
        <authorList>
            <person name="Kalkreuter E."/>
            <person name="Kautsar S.A."/>
            <person name="Yang D."/>
            <person name="Bader C.D."/>
            <person name="Teijaro C.N."/>
            <person name="Fluegel L."/>
            <person name="Davis C.M."/>
            <person name="Simpson J.R."/>
            <person name="Lauterbach L."/>
            <person name="Steele A.D."/>
            <person name="Gui C."/>
            <person name="Meng S."/>
            <person name="Li G."/>
            <person name="Viehrig K."/>
            <person name="Ye F."/>
            <person name="Su P."/>
            <person name="Kiefer A.F."/>
            <person name="Nichols A."/>
            <person name="Cepeda A.J."/>
            <person name="Yan W."/>
            <person name="Fan B."/>
            <person name="Jiang Y."/>
            <person name="Adhikari A."/>
            <person name="Zheng C.-J."/>
            <person name="Schuster L."/>
            <person name="Cowan T.M."/>
            <person name="Smanski M.J."/>
            <person name="Chevrette M.G."/>
            <person name="De Carvalho L.P.S."/>
            <person name="Shen B."/>
        </authorList>
    </citation>
    <scope>NUCLEOTIDE SEQUENCE [LARGE SCALE GENOMIC DNA]</scope>
    <source>
        <strain evidence="2 3">NPDC013366</strain>
    </source>
</reference>
<evidence type="ECO:0000313" key="3">
    <source>
        <dbReference type="Proteomes" id="UP001603418"/>
    </source>
</evidence>